<dbReference type="Proteomes" id="UP001500752">
    <property type="component" value="Unassembled WGS sequence"/>
</dbReference>
<accession>A0ABP7BT80</accession>
<evidence type="ECO:0000313" key="3">
    <source>
        <dbReference type="Proteomes" id="UP001500752"/>
    </source>
</evidence>
<protein>
    <recommendedName>
        <fullName evidence="1">Glucose-methanol-choline oxidoreductase C-terminal domain-containing protein</fullName>
    </recommendedName>
</protein>
<comment type="caution">
    <text evidence="2">The sequence shown here is derived from an EMBL/GenBank/DDBJ whole genome shotgun (WGS) entry which is preliminary data.</text>
</comment>
<organism evidence="2 3">
    <name type="scientific">Arthrobacter ginkgonis</name>
    <dbReference type="NCBI Taxonomy" id="1630594"/>
    <lineage>
        <taxon>Bacteria</taxon>
        <taxon>Bacillati</taxon>
        <taxon>Actinomycetota</taxon>
        <taxon>Actinomycetes</taxon>
        <taxon>Micrococcales</taxon>
        <taxon>Micrococcaceae</taxon>
        <taxon>Arthrobacter</taxon>
    </lineage>
</organism>
<name>A0ABP7BT80_9MICC</name>
<gene>
    <name evidence="2" type="ORF">GCM10023081_02480</name>
</gene>
<evidence type="ECO:0000259" key="1">
    <source>
        <dbReference type="Pfam" id="PF05199"/>
    </source>
</evidence>
<dbReference type="InterPro" id="IPR036188">
    <property type="entry name" value="FAD/NAD-bd_sf"/>
</dbReference>
<dbReference type="Gene3D" id="3.50.50.60">
    <property type="entry name" value="FAD/NAD(P)-binding domain"/>
    <property type="match status" value="1"/>
</dbReference>
<evidence type="ECO:0000313" key="2">
    <source>
        <dbReference type="EMBL" id="GAA3667160.1"/>
    </source>
</evidence>
<dbReference type="InterPro" id="IPR007867">
    <property type="entry name" value="GMC_OxRtase_C"/>
</dbReference>
<dbReference type="EMBL" id="BAABEO010000002">
    <property type="protein sequence ID" value="GAA3667160.1"/>
    <property type="molecule type" value="Genomic_DNA"/>
</dbReference>
<dbReference type="SUPFAM" id="SSF51905">
    <property type="entry name" value="FAD/NAD(P)-binding domain"/>
    <property type="match status" value="1"/>
</dbReference>
<feature type="domain" description="Glucose-methanol-choline oxidoreductase C-terminal" evidence="1">
    <location>
        <begin position="11"/>
        <end position="56"/>
    </location>
</feature>
<dbReference type="Pfam" id="PF05199">
    <property type="entry name" value="GMC_oxred_C"/>
    <property type="match status" value="1"/>
</dbReference>
<reference evidence="3" key="1">
    <citation type="journal article" date="2019" name="Int. J. Syst. Evol. Microbiol.">
        <title>The Global Catalogue of Microorganisms (GCM) 10K type strain sequencing project: providing services to taxonomists for standard genome sequencing and annotation.</title>
        <authorList>
            <consortium name="The Broad Institute Genomics Platform"/>
            <consortium name="The Broad Institute Genome Sequencing Center for Infectious Disease"/>
            <person name="Wu L."/>
            <person name="Ma J."/>
        </authorList>
    </citation>
    <scope>NUCLEOTIDE SEQUENCE [LARGE SCALE GENOMIC DNA]</scope>
    <source>
        <strain evidence="3">JCM 30742</strain>
    </source>
</reference>
<sequence length="86" mass="9518">MAEPRLMPNGSSLHYQGTMRMGQADDGTSVADPWSHVWGYDNLVVGGNAQIPTATTTPACGWGRRRASRTCPRRLWSRTADRRSVE</sequence>
<proteinExistence type="predicted"/>
<keyword evidence="3" id="KW-1185">Reference proteome</keyword>